<dbReference type="InterPro" id="IPR018620">
    <property type="entry name" value="Ubiquitin3-bd_protein_But2_C"/>
</dbReference>
<dbReference type="InterPro" id="IPR054508">
    <property type="entry name" value="PIR1-like_C"/>
</dbReference>
<dbReference type="Proteomes" id="UP000275385">
    <property type="component" value="Unassembled WGS sequence"/>
</dbReference>
<organism evidence="4 5">
    <name type="scientific">Coniochaeta pulveracea</name>
    <dbReference type="NCBI Taxonomy" id="177199"/>
    <lineage>
        <taxon>Eukaryota</taxon>
        <taxon>Fungi</taxon>
        <taxon>Dikarya</taxon>
        <taxon>Ascomycota</taxon>
        <taxon>Pezizomycotina</taxon>
        <taxon>Sordariomycetes</taxon>
        <taxon>Sordariomycetidae</taxon>
        <taxon>Coniochaetales</taxon>
        <taxon>Coniochaetaceae</taxon>
        <taxon>Coniochaeta</taxon>
    </lineage>
</organism>
<dbReference type="PANTHER" id="PTHR39613">
    <property type="entry name" value="ANCHORED CELL WALL PROTEIN, PUTATIVE (AFU_ORTHOLOGUE AFUA_4G08960)-RELATED"/>
    <property type="match status" value="1"/>
</dbReference>
<gene>
    <name evidence="4" type="ORF">DL546_009298</name>
</gene>
<dbReference type="Pfam" id="PF09792">
    <property type="entry name" value="But2"/>
    <property type="match status" value="1"/>
</dbReference>
<feature type="domain" description="Cell wall mannoprotein PIR1-like C-terminal" evidence="3">
    <location>
        <begin position="68"/>
        <end position="139"/>
    </location>
</feature>
<evidence type="ECO:0000256" key="1">
    <source>
        <dbReference type="SAM" id="SignalP"/>
    </source>
</evidence>
<keyword evidence="5" id="KW-1185">Reference proteome</keyword>
<keyword evidence="1" id="KW-0732">Signal</keyword>
<dbReference type="STRING" id="177199.A0A420YNS7"/>
<evidence type="ECO:0000259" key="3">
    <source>
        <dbReference type="Pfam" id="PF22799"/>
    </source>
</evidence>
<dbReference type="PANTHER" id="PTHR39613:SF1">
    <property type="entry name" value="ANCHORED CELL WALL PROTEIN, PUTATIVE (AFU_ORTHOLOGUE AFUA_4G08960)-RELATED"/>
    <property type="match status" value="1"/>
</dbReference>
<evidence type="ECO:0000259" key="2">
    <source>
        <dbReference type="Pfam" id="PF09792"/>
    </source>
</evidence>
<accession>A0A420YNS7</accession>
<dbReference type="EMBL" id="QVQW01000001">
    <property type="protein sequence ID" value="RKU49563.1"/>
    <property type="molecule type" value="Genomic_DNA"/>
</dbReference>
<name>A0A420YNS7_9PEZI</name>
<evidence type="ECO:0000313" key="4">
    <source>
        <dbReference type="EMBL" id="RKU49563.1"/>
    </source>
</evidence>
<feature type="chain" id="PRO_5018994513" evidence="1">
    <location>
        <begin position="18"/>
        <end position="349"/>
    </location>
</feature>
<dbReference type="AlphaFoldDB" id="A0A420YNS7"/>
<evidence type="ECO:0000313" key="5">
    <source>
        <dbReference type="Proteomes" id="UP000275385"/>
    </source>
</evidence>
<feature type="signal peptide" evidence="1">
    <location>
        <begin position="1"/>
        <end position="17"/>
    </location>
</feature>
<proteinExistence type="predicted"/>
<comment type="caution">
    <text evidence="4">The sequence shown here is derived from an EMBL/GenBank/DDBJ whole genome shotgun (WGS) entry which is preliminary data.</text>
</comment>
<feature type="domain" description="Ubiquitin 3 binding protein But2 C-terminal" evidence="2">
    <location>
        <begin position="199"/>
        <end position="339"/>
    </location>
</feature>
<dbReference type="Pfam" id="PF22799">
    <property type="entry name" value="PIR1-like_C"/>
    <property type="match status" value="1"/>
</dbReference>
<protein>
    <submittedName>
        <fullName evidence="4">Uncharacterized protein</fullName>
    </submittedName>
</protein>
<reference evidence="4 5" key="1">
    <citation type="submission" date="2018-08" db="EMBL/GenBank/DDBJ databases">
        <title>Draft genome of the lignicolous fungus Coniochaeta pulveracea.</title>
        <authorList>
            <person name="Borstlap C.J."/>
            <person name="De Witt R.N."/>
            <person name="Botha A."/>
            <person name="Volschenk H."/>
        </authorList>
    </citation>
    <scope>NUCLEOTIDE SEQUENCE [LARGE SCALE GENOMIC DNA]</scope>
    <source>
        <strain evidence="4 5">CAB683</strain>
    </source>
</reference>
<dbReference type="OrthoDB" id="4657524at2759"/>
<sequence>MHTSVLSALLLAAGSSALTLKRGDTCQCSFTLSASGDVTGPVGEDSEGEVLEGSKLTAAKFCLNGDTIVDSKGNSCLFTPPTYVLQCDAGGQASTGFSIGCNGELSYNGQTTFYECPNGIDDEVNLYSKPDQGTKCGKVTFTADSCHAQCTTSKTATPTPTPPPASTVSVTTTVTVTNTVSNCPTASPTCPMELPSDYQYPHLIVPVDSSKPSTAAGTSYFGQVSSTISTIFNFDIPQSYSGKTCELWFSLPTQAQLVTSSFTLSGSGAVDFKSLSGVATESTTSSNAPGVASDLGQVTVAAGNAYKVASFSCPAGKAVSYEMSAVGDTALKYFQDYNPCAIGLWVIPN</sequence>